<evidence type="ECO:0000256" key="3">
    <source>
        <dbReference type="ARBA" id="ARBA00023163"/>
    </source>
</evidence>
<dbReference type="GO" id="GO:0003677">
    <property type="term" value="F:DNA binding"/>
    <property type="evidence" value="ECO:0007669"/>
    <property type="project" value="UniProtKB-KW"/>
</dbReference>
<keyword evidence="2" id="KW-0238">DNA-binding</keyword>
<dbReference type="CDD" id="cd00067">
    <property type="entry name" value="GAL4"/>
    <property type="match status" value="1"/>
</dbReference>
<feature type="compositionally biased region" description="Polar residues" evidence="5">
    <location>
        <begin position="74"/>
        <end position="95"/>
    </location>
</feature>
<sequence length="311" mass="34573">MPTSKPGGGKGTHSCRECKRRKMKCVLESAANATACYGCRRRGSPCLSQEFPEDSAIDMEMIAKLNNAAGRAETVSTLSSENTPPSDKPLTPTSMTSEPLRQLAFHKSESLSRFLHGSLPSREDTERIYNAIPQRPVLAHEMMTMPYTCLSQNDRIQSGNSFEIPDPKMHPVLIARHMLLLASLLQHLHPEVHADIKGLSETPRVMSEPVANLAISYVTTKDELLGSIEGLGCIMIESVYQANIGNLRRSWVAGRRAVSVAQLMGLNRSNNRAQYEVLDSRTKYDPRVMWSRIVFLGRFLCLMLGLPQGLY</sequence>
<dbReference type="HOGENOM" id="CLU_894726_0_0_1"/>
<dbReference type="InterPro" id="IPR036864">
    <property type="entry name" value="Zn2-C6_fun-type_DNA-bd_sf"/>
</dbReference>
<accession>A0A0D2JMI9</accession>
<dbReference type="AlphaFoldDB" id="A0A0D2JMI9"/>
<dbReference type="GO" id="GO:0008270">
    <property type="term" value="F:zinc ion binding"/>
    <property type="evidence" value="ECO:0007669"/>
    <property type="project" value="InterPro"/>
</dbReference>
<evidence type="ECO:0000256" key="4">
    <source>
        <dbReference type="ARBA" id="ARBA00023242"/>
    </source>
</evidence>
<dbReference type="PANTHER" id="PTHR47840:SF1">
    <property type="entry name" value="ZN(II)2CYS6 TRANSCRIPTION FACTOR (EUROFUNG)"/>
    <property type="match status" value="1"/>
</dbReference>
<protein>
    <recommendedName>
        <fullName evidence="6">Zn(2)-C6 fungal-type domain-containing protein</fullName>
    </recommendedName>
</protein>
<keyword evidence="4" id="KW-0539">Nucleus</keyword>
<dbReference type="PANTHER" id="PTHR47840">
    <property type="entry name" value="ZN(II)2CYS6 TRANSCRIPTION FACTOR (EUROFUNG)-RELATED"/>
    <property type="match status" value="1"/>
</dbReference>
<dbReference type="SUPFAM" id="SSF57701">
    <property type="entry name" value="Zn2/Cys6 DNA-binding domain"/>
    <property type="match status" value="1"/>
</dbReference>
<evidence type="ECO:0000259" key="6">
    <source>
        <dbReference type="PROSITE" id="PS00463"/>
    </source>
</evidence>
<organism evidence="7 8">
    <name type="scientific">Rhinocladiella mackenziei CBS 650.93</name>
    <dbReference type="NCBI Taxonomy" id="1442369"/>
    <lineage>
        <taxon>Eukaryota</taxon>
        <taxon>Fungi</taxon>
        <taxon>Dikarya</taxon>
        <taxon>Ascomycota</taxon>
        <taxon>Pezizomycotina</taxon>
        <taxon>Eurotiomycetes</taxon>
        <taxon>Chaetothyriomycetidae</taxon>
        <taxon>Chaetothyriales</taxon>
        <taxon>Herpotrichiellaceae</taxon>
        <taxon>Rhinocladiella</taxon>
    </lineage>
</organism>
<evidence type="ECO:0000313" key="8">
    <source>
        <dbReference type="Proteomes" id="UP000053617"/>
    </source>
</evidence>
<gene>
    <name evidence="7" type="ORF">Z518_01774</name>
</gene>
<name>A0A0D2JMI9_9EURO</name>
<evidence type="ECO:0000313" key="7">
    <source>
        <dbReference type="EMBL" id="KIX10690.1"/>
    </source>
</evidence>
<feature type="region of interest" description="Disordered" evidence="5">
    <location>
        <begin position="72"/>
        <end position="95"/>
    </location>
</feature>
<dbReference type="GeneID" id="25289845"/>
<keyword evidence="1" id="KW-0805">Transcription regulation</keyword>
<dbReference type="Gene3D" id="4.10.240.10">
    <property type="entry name" value="Zn(2)-C6 fungal-type DNA-binding domain"/>
    <property type="match status" value="1"/>
</dbReference>
<dbReference type="GO" id="GO:0000981">
    <property type="term" value="F:DNA-binding transcription factor activity, RNA polymerase II-specific"/>
    <property type="evidence" value="ECO:0007669"/>
    <property type="project" value="InterPro"/>
</dbReference>
<dbReference type="VEuPathDB" id="FungiDB:Z518_01774"/>
<dbReference type="CDD" id="cd12148">
    <property type="entry name" value="fungal_TF_MHR"/>
    <property type="match status" value="1"/>
</dbReference>
<dbReference type="Proteomes" id="UP000053617">
    <property type="component" value="Unassembled WGS sequence"/>
</dbReference>
<dbReference type="SMART" id="SM00066">
    <property type="entry name" value="GAL4"/>
    <property type="match status" value="1"/>
</dbReference>
<evidence type="ECO:0000256" key="1">
    <source>
        <dbReference type="ARBA" id="ARBA00023015"/>
    </source>
</evidence>
<proteinExistence type="predicted"/>
<dbReference type="STRING" id="1442369.A0A0D2JMI9"/>
<dbReference type="OrthoDB" id="5392779at2759"/>
<evidence type="ECO:0000256" key="2">
    <source>
        <dbReference type="ARBA" id="ARBA00023125"/>
    </source>
</evidence>
<dbReference type="RefSeq" id="XP_013277826.1">
    <property type="nucleotide sequence ID" value="XM_013422372.1"/>
</dbReference>
<dbReference type="InterPro" id="IPR001138">
    <property type="entry name" value="Zn2Cys6_DnaBD"/>
</dbReference>
<dbReference type="EMBL" id="KN847475">
    <property type="protein sequence ID" value="KIX10690.1"/>
    <property type="molecule type" value="Genomic_DNA"/>
</dbReference>
<keyword evidence="3" id="KW-0804">Transcription</keyword>
<feature type="domain" description="Zn(2)-C6 fungal-type" evidence="6">
    <location>
        <begin position="14"/>
        <end position="46"/>
    </location>
</feature>
<keyword evidence="8" id="KW-1185">Reference proteome</keyword>
<dbReference type="PROSITE" id="PS00463">
    <property type="entry name" value="ZN2_CY6_FUNGAL_1"/>
    <property type="match status" value="1"/>
</dbReference>
<evidence type="ECO:0000256" key="5">
    <source>
        <dbReference type="SAM" id="MobiDB-lite"/>
    </source>
</evidence>
<reference evidence="7 8" key="1">
    <citation type="submission" date="2015-01" db="EMBL/GenBank/DDBJ databases">
        <title>The Genome Sequence of Rhinocladiella mackenzie CBS 650.93.</title>
        <authorList>
            <consortium name="The Broad Institute Genomics Platform"/>
            <person name="Cuomo C."/>
            <person name="de Hoog S."/>
            <person name="Gorbushina A."/>
            <person name="Stielow B."/>
            <person name="Teixiera M."/>
            <person name="Abouelleil A."/>
            <person name="Chapman S.B."/>
            <person name="Priest M."/>
            <person name="Young S.K."/>
            <person name="Wortman J."/>
            <person name="Nusbaum C."/>
            <person name="Birren B."/>
        </authorList>
    </citation>
    <scope>NUCLEOTIDE SEQUENCE [LARGE SCALE GENOMIC DNA]</scope>
    <source>
        <strain evidence="7 8">CBS 650.93</strain>
    </source>
</reference>